<dbReference type="RefSeq" id="WP_125096367.1">
    <property type="nucleotide sequence ID" value="NZ_RRUE01000002.1"/>
</dbReference>
<feature type="compositionally biased region" description="Polar residues" evidence="1">
    <location>
        <begin position="81"/>
        <end position="98"/>
    </location>
</feature>
<dbReference type="PROSITE" id="PS51782">
    <property type="entry name" value="LYSM"/>
    <property type="match status" value="1"/>
</dbReference>
<dbReference type="AlphaFoldDB" id="A0A3R8LQU6"/>
<dbReference type="Gene3D" id="2.60.40.10">
    <property type="entry name" value="Immunoglobulins"/>
    <property type="match status" value="1"/>
</dbReference>
<dbReference type="InterPro" id="IPR018392">
    <property type="entry name" value="LysM"/>
</dbReference>
<feature type="region of interest" description="Disordered" evidence="1">
    <location>
        <begin position="55"/>
        <end position="111"/>
    </location>
</feature>
<dbReference type="InterPro" id="IPR036779">
    <property type="entry name" value="LysM_dom_sf"/>
</dbReference>
<feature type="compositionally biased region" description="Low complexity" evidence="1">
    <location>
        <begin position="55"/>
        <end position="75"/>
    </location>
</feature>
<name>A0A3R8LQU6_9BURK</name>
<organism evidence="3 4">
    <name type="scientific">Lautropia dentalis</name>
    <dbReference type="NCBI Taxonomy" id="2490857"/>
    <lineage>
        <taxon>Bacteria</taxon>
        <taxon>Pseudomonadati</taxon>
        <taxon>Pseudomonadota</taxon>
        <taxon>Betaproteobacteria</taxon>
        <taxon>Burkholderiales</taxon>
        <taxon>Burkholderiaceae</taxon>
        <taxon>Lautropia</taxon>
    </lineage>
</organism>
<dbReference type="EMBL" id="RRUE01000002">
    <property type="protein sequence ID" value="RRN44172.1"/>
    <property type="molecule type" value="Genomic_DNA"/>
</dbReference>
<evidence type="ECO:0000313" key="4">
    <source>
        <dbReference type="Proteomes" id="UP000270261"/>
    </source>
</evidence>
<feature type="region of interest" description="Disordered" evidence="1">
    <location>
        <begin position="181"/>
        <end position="203"/>
    </location>
</feature>
<dbReference type="Gene3D" id="2.60.120.1440">
    <property type="match status" value="1"/>
</dbReference>
<feature type="region of interest" description="Disordered" evidence="1">
    <location>
        <begin position="249"/>
        <end position="269"/>
    </location>
</feature>
<dbReference type="InterPro" id="IPR013783">
    <property type="entry name" value="Ig-like_fold"/>
</dbReference>
<dbReference type="OrthoDB" id="9813091at2"/>
<evidence type="ECO:0000313" key="3">
    <source>
        <dbReference type="EMBL" id="RRN44172.1"/>
    </source>
</evidence>
<dbReference type="PANTHER" id="PTHR38731:SF3">
    <property type="entry name" value="BLL6125 PROTEIN"/>
    <property type="match status" value="1"/>
</dbReference>
<accession>A0A3R8LQU6</accession>
<dbReference type="Proteomes" id="UP000270261">
    <property type="component" value="Unassembled WGS sequence"/>
</dbReference>
<proteinExistence type="predicted"/>
<keyword evidence="4" id="KW-1185">Reference proteome</keyword>
<evidence type="ECO:0000259" key="2">
    <source>
        <dbReference type="PROSITE" id="PS51782"/>
    </source>
</evidence>
<reference evidence="3 4" key="1">
    <citation type="submission" date="2018-11" db="EMBL/GenBank/DDBJ databases">
        <title>Genome sequencing of Lautropia sp. KCOM 2505 (= ChDC F240).</title>
        <authorList>
            <person name="Kook J.-K."/>
            <person name="Park S.-N."/>
            <person name="Lim Y.K."/>
        </authorList>
    </citation>
    <scope>NUCLEOTIDE SEQUENCE [LARGE SCALE GENOMIC DNA]</scope>
    <source>
        <strain evidence="3 4">KCOM 2505</strain>
    </source>
</reference>
<sequence length="554" mass="59154">MMDRPGRGSSGQGVRQGAGALLLAALGYLPATVGIASPPEVPFHTGHDPATLVAAASGTPAHPAPSAAPGAPTSARKGTAAGSTPHASTDTAAGSTSPAGPYTRPGSNGEILYTVQPGDTLLGLSQHLLDTPERWHDVQKLNDIPRPRRLQPGTTLRLLPGWLKPHAERATLETASNEVKINGKPAHDGDHLPEGTTVKTGPDSAALITLPDGTRLRIPSATEVRLERLRAYHGEKDLDAGFLLRHGGIEPDSPGKRSRPLNIRTPSGNAAVRGTHFRVHAENKRSTVEVLRGQVAAGNRRSTTPVDAGQGAWFTAKGKPTVTPLPPAPELTTLSGRTWHETAPQLPLPARDAQTAAWHVEVSTRQDFGAMVLDTRTQAPAFTLPSRQDGPHFVRVSRISPTGIEGYAGLAEISILARPLPPKLQPQAAEVQVNRDHPLMFAWQTVPDEVALPQRYRLQVAADAGFRTILHDTVVDARSARIQPDTRRPLARWWRVAAIEGEGAHQKQGPFSAAQRFVLKVDAPIVEAKPRPFVRASDGEPIHTGHGDMLIRAD</sequence>
<dbReference type="CDD" id="cd00118">
    <property type="entry name" value="LysM"/>
    <property type="match status" value="1"/>
</dbReference>
<comment type="caution">
    <text evidence="3">The sequence shown here is derived from an EMBL/GenBank/DDBJ whole genome shotgun (WGS) entry which is preliminary data.</text>
</comment>
<dbReference type="Gene3D" id="3.10.350.10">
    <property type="entry name" value="LysM domain"/>
    <property type="match status" value="1"/>
</dbReference>
<protein>
    <recommendedName>
        <fullName evidence="2">LysM domain-containing protein</fullName>
    </recommendedName>
</protein>
<evidence type="ECO:0000256" key="1">
    <source>
        <dbReference type="SAM" id="MobiDB-lite"/>
    </source>
</evidence>
<dbReference type="InterPro" id="IPR006860">
    <property type="entry name" value="FecR"/>
</dbReference>
<dbReference type="PANTHER" id="PTHR38731">
    <property type="entry name" value="LIPL45-RELATED LIPOPROTEIN-RELATED"/>
    <property type="match status" value="1"/>
</dbReference>
<dbReference type="Pfam" id="PF01476">
    <property type="entry name" value="LysM"/>
    <property type="match status" value="1"/>
</dbReference>
<dbReference type="Pfam" id="PF04773">
    <property type="entry name" value="FecR"/>
    <property type="match status" value="1"/>
</dbReference>
<feature type="domain" description="LysM" evidence="2">
    <location>
        <begin position="111"/>
        <end position="158"/>
    </location>
</feature>
<gene>
    <name evidence="3" type="ORF">EHV23_12505</name>
</gene>